<comment type="caution">
    <text evidence="7">The sequence shown here is derived from an EMBL/GenBank/DDBJ whole genome shotgun (WGS) entry which is preliminary data.</text>
</comment>
<dbReference type="InterPro" id="IPR040457">
    <property type="entry name" value="GCP_C"/>
</dbReference>
<dbReference type="GO" id="GO:0005874">
    <property type="term" value="C:microtubule"/>
    <property type="evidence" value="ECO:0007669"/>
    <property type="project" value="UniProtKB-KW"/>
</dbReference>
<proteinExistence type="inferred from homology"/>
<evidence type="ECO:0000256" key="1">
    <source>
        <dbReference type="ARBA" id="ARBA00004245"/>
    </source>
</evidence>
<protein>
    <recommendedName>
        <fullName evidence="6">Gamma tubulin complex component C-terminal domain-containing protein</fullName>
    </recommendedName>
</protein>
<dbReference type="InterPro" id="IPR007259">
    <property type="entry name" value="GCP"/>
</dbReference>
<dbReference type="EMBL" id="CAJHNH020001404">
    <property type="protein sequence ID" value="CAG5122957.1"/>
    <property type="molecule type" value="Genomic_DNA"/>
</dbReference>
<sequence length="192" mass="22594">MVHFMKQVQYYINFEVLECAWDELLTKVHDAKDLDYIIAAHQVFLDTVLSRCLLDDKSMDILQLLRAVFDLIIRFQQEHQVFSEAAASEILARENFERSKKERVQKGTWALTEEIEKKERSRRAVFLSSVIPSTGNGLQILLDVYQDTVKQFLAMATCHPDASLRYLCFRLDFNEHYKVREPRGRLSYLRSK</sequence>
<dbReference type="PANTHER" id="PTHR19302:SF14">
    <property type="entry name" value="GAMMA-TUBULIN COMPLEX COMPONENT 3"/>
    <property type="match status" value="1"/>
</dbReference>
<dbReference type="GO" id="GO:0000930">
    <property type="term" value="C:gamma-tubulin complex"/>
    <property type="evidence" value="ECO:0007669"/>
    <property type="project" value="TreeGrafter"/>
</dbReference>
<evidence type="ECO:0000256" key="3">
    <source>
        <dbReference type="ARBA" id="ARBA00022490"/>
    </source>
</evidence>
<keyword evidence="5" id="KW-0206">Cytoskeleton</keyword>
<dbReference type="Pfam" id="PF04130">
    <property type="entry name" value="GCP_C_terminal"/>
    <property type="match status" value="1"/>
</dbReference>
<dbReference type="PANTHER" id="PTHR19302">
    <property type="entry name" value="GAMMA TUBULIN COMPLEX PROTEIN"/>
    <property type="match status" value="1"/>
</dbReference>
<accession>A0A8S3Z0B9</accession>
<evidence type="ECO:0000313" key="7">
    <source>
        <dbReference type="EMBL" id="CAG5122957.1"/>
    </source>
</evidence>
<dbReference type="GO" id="GO:0007020">
    <property type="term" value="P:microtubule nucleation"/>
    <property type="evidence" value="ECO:0007669"/>
    <property type="project" value="InterPro"/>
</dbReference>
<keyword evidence="3" id="KW-0963">Cytoplasm</keyword>
<evidence type="ECO:0000259" key="6">
    <source>
        <dbReference type="Pfam" id="PF04130"/>
    </source>
</evidence>
<keyword evidence="4" id="KW-0493">Microtubule</keyword>
<dbReference type="OrthoDB" id="5860513at2759"/>
<keyword evidence="8" id="KW-1185">Reference proteome</keyword>
<evidence type="ECO:0000256" key="5">
    <source>
        <dbReference type="ARBA" id="ARBA00023212"/>
    </source>
</evidence>
<gene>
    <name evidence="7" type="ORF">CUNI_LOCUS8515</name>
</gene>
<dbReference type="GO" id="GO:0051321">
    <property type="term" value="P:meiotic cell cycle"/>
    <property type="evidence" value="ECO:0007669"/>
    <property type="project" value="TreeGrafter"/>
</dbReference>
<dbReference type="GO" id="GO:0043015">
    <property type="term" value="F:gamma-tubulin binding"/>
    <property type="evidence" value="ECO:0007669"/>
    <property type="project" value="InterPro"/>
</dbReference>
<dbReference type="Proteomes" id="UP000678393">
    <property type="component" value="Unassembled WGS sequence"/>
</dbReference>
<organism evidence="7 8">
    <name type="scientific">Candidula unifasciata</name>
    <dbReference type="NCBI Taxonomy" id="100452"/>
    <lineage>
        <taxon>Eukaryota</taxon>
        <taxon>Metazoa</taxon>
        <taxon>Spiralia</taxon>
        <taxon>Lophotrochozoa</taxon>
        <taxon>Mollusca</taxon>
        <taxon>Gastropoda</taxon>
        <taxon>Heterobranchia</taxon>
        <taxon>Euthyneura</taxon>
        <taxon>Panpulmonata</taxon>
        <taxon>Eupulmonata</taxon>
        <taxon>Stylommatophora</taxon>
        <taxon>Helicina</taxon>
        <taxon>Helicoidea</taxon>
        <taxon>Geomitridae</taxon>
        <taxon>Candidula</taxon>
    </lineage>
</organism>
<comment type="similarity">
    <text evidence="2">Belongs to the TUBGCP family.</text>
</comment>
<comment type="subcellular location">
    <subcellularLocation>
        <location evidence="1">Cytoplasm</location>
        <location evidence="1">Cytoskeleton</location>
    </subcellularLocation>
</comment>
<evidence type="ECO:0000313" key="8">
    <source>
        <dbReference type="Proteomes" id="UP000678393"/>
    </source>
</evidence>
<dbReference type="GO" id="GO:0051225">
    <property type="term" value="P:spindle assembly"/>
    <property type="evidence" value="ECO:0007669"/>
    <property type="project" value="TreeGrafter"/>
</dbReference>
<dbReference type="AlphaFoldDB" id="A0A8S3Z0B9"/>
<dbReference type="Gene3D" id="1.20.120.1900">
    <property type="entry name" value="Gamma-tubulin complex, C-terminal domain"/>
    <property type="match status" value="1"/>
</dbReference>
<dbReference type="InterPro" id="IPR042241">
    <property type="entry name" value="GCP_C_sf"/>
</dbReference>
<dbReference type="GO" id="GO:0000922">
    <property type="term" value="C:spindle pole"/>
    <property type="evidence" value="ECO:0007669"/>
    <property type="project" value="InterPro"/>
</dbReference>
<feature type="domain" description="Gamma tubulin complex component C-terminal" evidence="6">
    <location>
        <begin position="1"/>
        <end position="177"/>
    </location>
</feature>
<evidence type="ECO:0000256" key="2">
    <source>
        <dbReference type="ARBA" id="ARBA00010337"/>
    </source>
</evidence>
<dbReference type="GO" id="GO:0031122">
    <property type="term" value="P:cytoplasmic microtubule organization"/>
    <property type="evidence" value="ECO:0007669"/>
    <property type="project" value="TreeGrafter"/>
</dbReference>
<evidence type="ECO:0000256" key="4">
    <source>
        <dbReference type="ARBA" id="ARBA00022701"/>
    </source>
</evidence>
<name>A0A8S3Z0B9_9EUPU</name>
<dbReference type="GO" id="GO:0051011">
    <property type="term" value="F:microtubule minus-end binding"/>
    <property type="evidence" value="ECO:0007669"/>
    <property type="project" value="TreeGrafter"/>
</dbReference>
<reference evidence="7" key="1">
    <citation type="submission" date="2021-04" db="EMBL/GenBank/DDBJ databases">
        <authorList>
            <consortium name="Molecular Ecology Group"/>
        </authorList>
    </citation>
    <scope>NUCLEOTIDE SEQUENCE</scope>
</reference>
<dbReference type="GO" id="GO:0000278">
    <property type="term" value="P:mitotic cell cycle"/>
    <property type="evidence" value="ECO:0007669"/>
    <property type="project" value="TreeGrafter"/>
</dbReference>